<evidence type="ECO:0000313" key="3">
    <source>
        <dbReference type="EMBL" id="MXU82672.1"/>
    </source>
</evidence>
<keyword evidence="2" id="KW-0472">Membrane</keyword>
<name>A0A6B0TS18_IXORI</name>
<dbReference type="EMBL" id="GIFC01000589">
    <property type="protein sequence ID" value="MXU82672.1"/>
    <property type="molecule type" value="Transcribed_RNA"/>
</dbReference>
<feature type="region of interest" description="Disordered" evidence="1">
    <location>
        <begin position="36"/>
        <end position="61"/>
    </location>
</feature>
<accession>A0A6B0TS18</accession>
<evidence type="ECO:0000256" key="1">
    <source>
        <dbReference type="SAM" id="MobiDB-lite"/>
    </source>
</evidence>
<reference evidence="3" key="1">
    <citation type="submission" date="2019-12" db="EMBL/GenBank/DDBJ databases">
        <title>An insight into the sialome of adult female Ixodes ricinus ticks feeding for 6 days.</title>
        <authorList>
            <person name="Perner J."/>
            <person name="Ribeiro J.M.C."/>
        </authorList>
    </citation>
    <scope>NUCLEOTIDE SEQUENCE</scope>
    <source>
        <strain evidence="3">Semi-engorged</strain>
        <tissue evidence="3">Salivary glands</tissue>
    </source>
</reference>
<keyword evidence="2" id="KW-1133">Transmembrane helix</keyword>
<sequence length="70" mass="7666">MGDVAAWQMVASSSPLVLWYWGSLAPLPHLLFSRPATRSRKRNPSSTMRAKETAPAATTPMMMCLRTSAS</sequence>
<keyword evidence="2" id="KW-0812">Transmembrane</keyword>
<evidence type="ECO:0000256" key="2">
    <source>
        <dbReference type="SAM" id="Phobius"/>
    </source>
</evidence>
<dbReference type="AlphaFoldDB" id="A0A6B0TS18"/>
<organism evidence="3">
    <name type="scientific">Ixodes ricinus</name>
    <name type="common">Common tick</name>
    <name type="synonym">Acarus ricinus</name>
    <dbReference type="NCBI Taxonomy" id="34613"/>
    <lineage>
        <taxon>Eukaryota</taxon>
        <taxon>Metazoa</taxon>
        <taxon>Ecdysozoa</taxon>
        <taxon>Arthropoda</taxon>
        <taxon>Chelicerata</taxon>
        <taxon>Arachnida</taxon>
        <taxon>Acari</taxon>
        <taxon>Parasitiformes</taxon>
        <taxon>Ixodida</taxon>
        <taxon>Ixodoidea</taxon>
        <taxon>Ixodidae</taxon>
        <taxon>Ixodinae</taxon>
        <taxon>Ixodes</taxon>
    </lineage>
</organism>
<protein>
    <submittedName>
        <fullName evidence="3">Uncharacterized protein</fullName>
    </submittedName>
</protein>
<proteinExistence type="predicted"/>
<feature type="transmembrane region" description="Helical" evidence="2">
    <location>
        <begin position="16"/>
        <end position="32"/>
    </location>
</feature>